<keyword evidence="3" id="KW-1185">Reference proteome</keyword>
<feature type="transmembrane region" description="Helical" evidence="1">
    <location>
        <begin position="15"/>
        <end position="35"/>
    </location>
</feature>
<dbReference type="AlphaFoldDB" id="A0A559JKX2"/>
<name>A0A559JKX2_9BACL</name>
<keyword evidence="1" id="KW-0812">Transmembrane</keyword>
<sequence>MPANAENKTTNKRSYTLAALFAAIVVLATFVIMAYSKYILSEQSHTTDKGLRLAERYGYAMTFADRLHEGAESLLVAKTETERIRAVKAIAEGRLAGGETLGLFIEAAHLDSGLSRTEAAKPIMEAMNAVVGAESPLATIGEHEGPLTEEETVFLTNVRDGAAKMQETLFRFRPPSGEAGYRQMITVGEWRAPALEASKQLEELADVLAK</sequence>
<evidence type="ECO:0000313" key="2">
    <source>
        <dbReference type="EMBL" id="TVY00526.1"/>
    </source>
</evidence>
<evidence type="ECO:0000313" key="3">
    <source>
        <dbReference type="Proteomes" id="UP000316330"/>
    </source>
</evidence>
<reference evidence="2 3" key="1">
    <citation type="submission" date="2019-07" db="EMBL/GenBank/DDBJ databases">
        <authorList>
            <person name="Kim J."/>
        </authorList>
    </citation>
    <scope>NUCLEOTIDE SEQUENCE [LARGE SCALE GENOMIC DNA]</scope>
    <source>
        <strain evidence="2 3">G13</strain>
    </source>
</reference>
<dbReference type="EMBL" id="VNJJ01000005">
    <property type="protein sequence ID" value="TVY00526.1"/>
    <property type="molecule type" value="Genomic_DNA"/>
</dbReference>
<accession>A0A559JKX2</accession>
<evidence type="ECO:0000256" key="1">
    <source>
        <dbReference type="SAM" id="Phobius"/>
    </source>
</evidence>
<dbReference type="OrthoDB" id="2679677at2"/>
<dbReference type="Proteomes" id="UP000316330">
    <property type="component" value="Unassembled WGS sequence"/>
</dbReference>
<keyword evidence="1" id="KW-0472">Membrane</keyword>
<gene>
    <name evidence="2" type="ORF">FPZ45_10895</name>
</gene>
<organism evidence="2 3">
    <name type="scientific">Cohnella terricola</name>
    <dbReference type="NCBI Taxonomy" id="1289167"/>
    <lineage>
        <taxon>Bacteria</taxon>
        <taxon>Bacillati</taxon>
        <taxon>Bacillota</taxon>
        <taxon>Bacilli</taxon>
        <taxon>Bacillales</taxon>
        <taxon>Paenibacillaceae</taxon>
        <taxon>Cohnella</taxon>
    </lineage>
</organism>
<comment type="caution">
    <text evidence="2">The sequence shown here is derived from an EMBL/GenBank/DDBJ whole genome shotgun (WGS) entry which is preliminary data.</text>
</comment>
<protein>
    <submittedName>
        <fullName evidence="2">Uncharacterized protein</fullName>
    </submittedName>
</protein>
<proteinExistence type="predicted"/>
<dbReference type="RefSeq" id="WP_144701174.1">
    <property type="nucleotide sequence ID" value="NZ_VNJJ01000005.1"/>
</dbReference>
<keyword evidence="1" id="KW-1133">Transmembrane helix</keyword>